<dbReference type="GO" id="GO:0005737">
    <property type="term" value="C:cytoplasm"/>
    <property type="evidence" value="ECO:0007669"/>
    <property type="project" value="UniProtKB-SubCell"/>
</dbReference>
<proteinExistence type="inferred from homology"/>
<evidence type="ECO:0000256" key="1">
    <source>
        <dbReference type="ARBA" id="ARBA00004496"/>
    </source>
</evidence>
<evidence type="ECO:0000256" key="4">
    <source>
        <dbReference type="PIRSR" id="PIRSR623237-1"/>
    </source>
</evidence>
<gene>
    <name evidence="7" type="ORF">QTP70_018724</name>
</gene>
<keyword evidence="3" id="KW-0963">Cytoplasm</keyword>
<organism evidence="7 8">
    <name type="scientific">Hemibagrus guttatus</name>
    <dbReference type="NCBI Taxonomy" id="175788"/>
    <lineage>
        <taxon>Eukaryota</taxon>
        <taxon>Metazoa</taxon>
        <taxon>Chordata</taxon>
        <taxon>Craniata</taxon>
        <taxon>Vertebrata</taxon>
        <taxon>Euteleostomi</taxon>
        <taxon>Actinopterygii</taxon>
        <taxon>Neopterygii</taxon>
        <taxon>Teleostei</taxon>
        <taxon>Ostariophysi</taxon>
        <taxon>Siluriformes</taxon>
        <taxon>Bagridae</taxon>
        <taxon>Hemibagrus</taxon>
    </lineage>
</organism>
<dbReference type="Pfam" id="PF16218">
    <property type="entry name" value="Peptidase_C101"/>
    <property type="match status" value="1"/>
</dbReference>
<evidence type="ECO:0000313" key="8">
    <source>
        <dbReference type="Proteomes" id="UP001274896"/>
    </source>
</evidence>
<dbReference type="PANTHER" id="PTHR33662">
    <property type="entry name" value="OTU DEUBIQUITINASE WITH LINEAR LINKAGE-SPECIFICITY A-RELATED"/>
    <property type="match status" value="1"/>
</dbReference>
<dbReference type="GO" id="GO:1990108">
    <property type="term" value="P:protein linear deubiquitination"/>
    <property type="evidence" value="ECO:0007669"/>
    <property type="project" value="InterPro"/>
</dbReference>
<evidence type="ECO:0000256" key="5">
    <source>
        <dbReference type="PIRSR" id="PIRSR623237-2"/>
    </source>
</evidence>
<evidence type="ECO:0008006" key="9">
    <source>
        <dbReference type="Google" id="ProtNLM"/>
    </source>
</evidence>
<comment type="caution">
    <text evidence="7">The sequence shown here is derived from an EMBL/GenBank/DDBJ whole genome shotgun (WGS) entry which is preliminary data.</text>
</comment>
<dbReference type="PANTHER" id="PTHR33662:SF3">
    <property type="entry name" value="FIBROUS SHEATH CABYR-BINDING PROTEIN-LIKE-RELATED"/>
    <property type="match status" value="1"/>
</dbReference>
<feature type="region of interest" description="Disordered" evidence="6">
    <location>
        <begin position="208"/>
        <end position="244"/>
    </location>
</feature>
<feature type="compositionally biased region" description="Low complexity" evidence="6">
    <location>
        <begin position="348"/>
        <end position="362"/>
    </location>
</feature>
<feature type="active site" description="Nucleophile" evidence="4">
    <location>
        <position position="662"/>
    </location>
</feature>
<feature type="compositionally biased region" description="Acidic residues" evidence="6">
    <location>
        <begin position="435"/>
        <end position="444"/>
    </location>
</feature>
<dbReference type="PRINTS" id="PR02055">
    <property type="entry name" value="PROTEINF105"/>
</dbReference>
<evidence type="ECO:0000256" key="3">
    <source>
        <dbReference type="ARBA" id="ARBA00022490"/>
    </source>
</evidence>
<comment type="subcellular location">
    <subcellularLocation>
        <location evidence="1">Cytoplasm</location>
    </subcellularLocation>
</comment>
<dbReference type="EMBL" id="JAUCMX010000020">
    <property type="protein sequence ID" value="KAK3515385.1"/>
    <property type="molecule type" value="Genomic_DNA"/>
</dbReference>
<feature type="compositionally biased region" description="Basic and acidic residues" evidence="6">
    <location>
        <begin position="478"/>
        <end position="488"/>
    </location>
</feature>
<keyword evidence="8" id="KW-1185">Reference proteome</keyword>
<feature type="active site" evidence="4">
    <location>
        <position position="659"/>
    </location>
</feature>
<feature type="region of interest" description="Linear diubiquitin binding" evidence="5">
    <location>
        <begin position="628"/>
        <end position="629"/>
    </location>
</feature>
<feature type="region of interest" description="Linear diubiquitin binding" evidence="5">
    <location>
        <begin position="657"/>
        <end position="659"/>
    </location>
</feature>
<evidence type="ECO:0000256" key="2">
    <source>
        <dbReference type="ARBA" id="ARBA00010267"/>
    </source>
</evidence>
<feature type="site" description="Linear diubiquitin binding" evidence="5">
    <location>
        <position position="849"/>
    </location>
</feature>
<accession>A0AAE0Q874</accession>
<feature type="region of interest" description="Disordered" evidence="6">
    <location>
        <begin position="343"/>
        <end position="364"/>
    </location>
</feature>
<dbReference type="Proteomes" id="UP001274896">
    <property type="component" value="Unassembled WGS sequence"/>
</dbReference>
<dbReference type="InterPro" id="IPR023237">
    <property type="entry name" value="Otulin"/>
</dbReference>
<feature type="compositionally biased region" description="Basic and acidic residues" evidence="6">
    <location>
        <begin position="125"/>
        <end position="137"/>
    </location>
</feature>
<feature type="compositionally biased region" description="Basic and acidic residues" evidence="6">
    <location>
        <begin position="214"/>
        <end position="236"/>
    </location>
</feature>
<feature type="compositionally biased region" description="Acidic residues" evidence="6">
    <location>
        <begin position="514"/>
        <end position="530"/>
    </location>
</feature>
<protein>
    <recommendedName>
        <fullName evidence="9">Ubiquitin thioesterase otulin</fullName>
    </recommendedName>
</protein>
<evidence type="ECO:0000313" key="7">
    <source>
        <dbReference type="EMBL" id="KAK3515385.1"/>
    </source>
</evidence>
<reference evidence="7" key="1">
    <citation type="submission" date="2023-06" db="EMBL/GenBank/DDBJ databases">
        <title>Male Hemibagrus guttatus genome.</title>
        <authorList>
            <person name="Bian C."/>
        </authorList>
    </citation>
    <scope>NUCLEOTIDE SEQUENCE</scope>
    <source>
        <strain evidence="7">Male_cb2023</strain>
        <tissue evidence="7">Muscle</tissue>
    </source>
</reference>
<dbReference type="PRINTS" id="PR02057">
    <property type="entry name" value="PROTEINF105B"/>
</dbReference>
<feature type="region of interest" description="Disordered" evidence="6">
    <location>
        <begin position="120"/>
        <end position="139"/>
    </location>
</feature>
<feature type="region of interest" description="Disordered" evidence="6">
    <location>
        <begin position="418"/>
        <end position="541"/>
    </location>
</feature>
<feature type="active site" evidence="4">
    <location>
        <position position="874"/>
    </location>
</feature>
<comment type="similarity">
    <text evidence="2">Belongs to the peptidase C65 family. Otulin subfamily.</text>
</comment>
<dbReference type="GO" id="GO:0004843">
    <property type="term" value="F:cysteine-type deubiquitinase activity"/>
    <property type="evidence" value="ECO:0007669"/>
    <property type="project" value="InterPro"/>
</dbReference>
<dbReference type="AlphaFoldDB" id="A0AAE0Q874"/>
<dbReference type="InterPro" id="IPR023235">
    <property type="entry name" value="FAM105"/>
</dbReference>
<evidence type="ECO:0000256" key="6">
    <source>
        <dbReference type="SAM" id="MobiDB-lite"/>
    </source>
</evidence>
<name>A0AAE0Q874_9TELE</name>
<sequence>MGNSLCCPKSNPCDHTVDETQGLLNSPDSKVSARPLTTDGISQALEAEESKNEADCIRHKQEQEVVTTQPIAAPRSAEEPVQSSYCSVIQILHTEVSLAAQACQSASPVSEVTEEQVNAATTATETKKEDESTKETRTSATEITDALEVKASTELATVEVKEETEAHISEILEKEEKTDEPMLIIQDATEEVLADKLHGAQVDTQKMVAEEDTEKTPAEADKNEDSAEMNRKKEVGEVDAEKEELPTPVEVLPVMDVLQTKEPILNNSVINEVEVKGLLTPMDIGETGVDTLLPENSSTEPLVSLSEPSCEAEITALAIEKSVADELLENHEEHIVSNMSAMNKDSLPPITQETPEQESTSTVKISDESTVNYIENGQEDDLTGDLNDENPADVDEEVPQLNERLEKLCEEPLHVEKQELVCEPPTTSKSGSIAEEVEEPESTETAEVQKTITEIIKNEDDVGEEAFQNGLHTCTPVEKPEPTEKPDEQDIENEPELKATGPSEALSLVHDPTEEMEPAPEASENDETATGDEKENAESNQAQKGELLFSSSHDMKVALIPVSDIENIAEKEAEHEDNEDLYRGYDEIKEEQAKETNLKPIMEFTIPGVEEKCSLADPVDILAYSEREWKGNTAKSNLIRKGYSEISCSFTGLRRVRGDNYCSLRATLYQVLASTTHTPAWVLEEGFTSLPEIIEAEEHLIGMWVFPPKCINAGEKEDAVEKLKHYLELLQKTWQAAAESETLEEKLGLCDHVFQGGEEEYALLEVLKFLMLVKAVELHRKMQTEQEVPVFCWLLFARDTSENPKMFFSNHLSQVGFSGGLEQVEMFLLGYALQHTIQAFRLYKTDTEEFVTHYPDDHKHDWPCVSIVTEDDRHYNVPVRKPAQYRV</sequence>
<feature type="region of interest" description="Linear diubiquitin binding" evidence="5">
    <location>
        <begin position="871"/>
        <end position="873"/>
    </location>
</feature>